<dbReference type="Pfam" id="PF16848">
    <property type="entry name" value="SoDot-IcmSS"/>
    <property type="match status" value="2"/>
</dbReference>
<comment type="caution">
    <text evidence="1">The sequence shown here is derived from an EMBL/GenBank/DDBJ whole genome shotgun (WGS) entry which is preliminary data.</text>
</comment>
<reference evidence="1" key="1">
    <citation type="submission" date="2021-11" db="EMBL/GenBank/DDBJ databases">
        <title>Legionella maioricencis sp. nov., a new species isolated from hot water samples in Mallorca.</title>
        <authorList>
            <person name="Crespi S."/>
            <person name="Drasar V."/>
            <person name="Salva-Serra F."/>
            <person name="Jaen-Luchoro D."/>
            <person name="Pineiro-Iglesias B."/>
            <person name="Aliaga F."/>
            <person name="Fernandez-Juarez V."/>
            <person name="Coll G."/>
            <person name="Moore E.R.B."/>
            <person name="Bennasar-Figueras A."/>
        </authorList>
    </citation>
    <scope>NUCLEOTIDE SEQUENCE</scope>
    <source>
        <strain evidence="1">HCPI-6</strain>
    </source>
</reference>
<dbReference type="InterPro" id="IPR031758">
    <property type="entry name" value="SoDot-IcmSS"/>
</dbReference>
<evidence type="ECO:0000313" key="2">
    <source>
        <dbReference type="Proteomes" id="UP001139721"/>
    </source>
</evidence>
<sequence length="453" mass="50406">MTFALKDFDALKKHFNDTVTVLLKREGKDPEKGHSIKDLTKRKEETLFLNAVLTELEARIEENKPRNLKPYAEIFYGAQALIQHDIQDNRGYLESDGLLFNRLNDGMGITESDSPDTYQQARHYHVLNNFLNLIYKEGDSRNGLLVPNALDAVPLDKLTSLITKSHKLEEATQKKITEGYQTGGKTEGHANGFTITHDIPASAIASFTTFDALKKALDDLILEELADKNVAKIALLVNPVRVAQLQSLLAMANTLSASKIKASEKMGILGGMMLLVREQIGLEYGKTPFSNDDIPKNILNNGSVIHTGLTKILKAKEMSREDANALITSAKNFMTYMTIEHSESKSVIQESVRAKHMFSDIVGFHLVPVLDFMQKLVRCSNIDALNRCVTTYKKELEESAPKKPSTSYTSYLTSTIGGFLGKKESSKEEKKDDAVDKEVEAKDEAVTTVPTYV</sequence>
<proteinExistence type="predicted"/>
<organism evidence="1 2">
    <name type="scientific">Legionella maioricensis</name>
    <dbReference type="NCBI Taxonomy" id="2896528"/>
    <lineage>
        <taxon>Bacteria</taxon>
        <taxon>Pseudomonadati</taxon>
        <taxon>Pseudomonadota</taxon>
        <taxon>Gammaproteobacteria</taxon>
        <taxon>Legionellales</taxon>
        <taxon>Legionellaceae</taxon>
        <taxon>Legionella</taxon>
    </lineage>
</organism>
<keyword evidence="2" id="KW-1185">Reference proteome</keyword>
<name>A0A9X2ICU3_9GAMM</name>
<evidence type="ECO:0000313" key="1">
    <source>
        <dbReference type="EMBL" id="MCL9685805.1"/>
    </source>
</evidence>
<dbReference type="InterPro" id="IPR044887">
    <property type="entry name" value="SoDot-IcmSS_sf"/>
</dbReference>
<dbReference type="AlphaFoldDB" id="A0A9X2ICU3"/>
<dbReference type="EMBL" id="JAJKBJ010000042">
    <property type="protein sequence ID" value="MCL9685805.1"/>
    <property type="molecule type" value="Genomic_DNA"/>
</dbReference>
<dbReference type="Gene3D" id="1.20.1440.330">
    <property type="match status" value="2"/>
</dbReference>
<protein>
    <submittedName>
        <fullName evidence="1">Type IV secretion protein Dot</fullName>
    </submittedName>
</protein>
<accession>A0A9X2ICU3</accession>
<dbReference type="RefSeq" id="WP_250424693.1">
    <property type="nucleotide sequence ID" value="NZ_JAJKBJ010000042.1"/>
</dbReference>
<gene>
    <name evidence="1" type="ORF">LOX96_17025</name>
</gene>
<dbReference type="Proteomes" id="UP001139721">
    <property type="component" value="Unassembled WGS sequence"/>
</dbReference>